<dbReference type="PROSITE" id="PS50127">
    <property type="entry name" value="UBC_2"/>
    <property type="match status" value="1"/>
</dbReference>
<dbReference type="SMR" id="A0A067EC36"/>
<dbReference type="Pfam" id="PF00179">
    <property type="entry name" value="UQ_con"/>
    <property type="match status" value="1"/>
</dbReference>
<organism evidence="10 11">
    <name type="scientific">Citrus sinensis</name>
    <name type="common">Sweet orange</name>
    <name type="synonym">Citrus aurantium var. sinensis</name>
    <dbReference type="NCBI Taxonomy" id="2711"/>
    <lineage>
        <taxon>Eukaryota</taxon>
        <taxon>Viridiplantae</taxon>
        <taxon>Streptophyta</taxon>
        <taxon>Embryophyta</taxon>
        <taxon>Tracheophyta</taxon>
        <taxon>Spermatophyta</taxon>
        <taxon>Magnoliopsida</taxon>
        <taxon>eudicotyledons</taxon>
        <taxon>Gunneridae</taxon>
        <taxon>Pentapetalae</taxon>
        <taxon>rosids</taxon>
        <taxon>malvids</taxon>
        <taxon>Sapindales</taxon>
        <taxon>Rutaceae</taxon>
        <taxon>Aurantioideae</taxon>
        <taxon>Citrus</taxon>
    </lineage>
</organism>
<dbReference type="InterPro" id="IPR023313">
    <property type="entry name" value="UBQ-conjugating_AS"/>
</dbReference>
<keyword evidence="11" id="KW-1185">Reference proteome</keyword>
<evidence type="ECO:0000256" key="3">
    <source>
        <dbReference type="ARBA" id="ARBA00022741"/>
    </source>
</evidence>
<reference evidence="10 11" key="1">
    <citation type="submission" date="2014-04" db="EMBL/GenBank/DDBJ databases">
        <authorList>
            <consortium name="International Citrus Genome Consortium"/>
            <person name="Gmitter F."/>
            <person name="Chen C."/>
            <person name="Farmerie W."/>
            <person name="Harkins T."/>
            <person name="Desany B."/>
            <person name="Mohiuddin M."/>
            <person name="Kodira C."/>
            <person name="Borodovsky M."/>
            <person name="Lomsadze A."/>
            <person name="Burns P."/>
            <person name="Jenkins J."/>
            <person name="Prochnik S."/>
            <person name="Shu S."/>
            <person name="Chapman J."/>
            <person name="Pitluck S."/>
            <person name="Schmutz J."/>
            <person name="Rokhsar D."/>
        </authorList>
    </citation>
    <scope>NUCLEOTIDE SEQUENCE</scope>
</reference>
<evidence type="ECO:0000313" key="10">
    <source>
        <dbReference type="EMBL" id="KDO51460.1"/>
    </source>
</evidence>
<feature type="domain" description="UBC core" evidence="9">
    <location>
        <begin position="23"/>
        <end position="173"/>
    </location>
</feature>
<keyword evidence="2" id="KW-0808">Transferase</keyword>
<keyword evidence="5 8" id="KW-0067">ATP-binding</keyword>
<evidence type="ECO:0000256" key="8">
    <source>
        <dbReference type="RuleBase" id="RU362109"/>
    </source>
</evidence>
<evidence type="ECO:0000256" key="6">
    <source>
        <dbReference type="ARBA" id="ARBA00058311"/>
    </source>
</evidence>
<feature type="active site" description="Glycyl thioester intermediate" evidence="7">
    <location>
        <position position="111"/>
    </location>
</feature>
<dbReference type="AlphaFoldDB" id="A0A067EC36"/>
<dbReference type="GO" id="GO:0005524">
    <property type="term" value="F:ATP binding"/>
    <property type="evidence" value="ECO:0007669"/>
    <property type="project" value="UniProtKB-UniRule"/>
</dbReference>
<dbReference type="SMART" id="SM00212">
    <property type="entry name" value="UBCc"/>
    <property type="match status" value="1"/>
</dbReference>
<dbReference type="CDD" id="cd23794">
    <property type="entry name" value="UBCc_UBE2F_UBE2M"/>
    <property type="match status" value="1"/>
</dbReference>
<dbReference type="GO" id="GO:0019788">
    <property type="term" value="F:NEDD8 transferase activity"/>
    <property type="evidence" value="ECO:0007669"/>
    <property type="project" value="UniProtKB-ARBA"/>
</dbReference>
<evidence type="ECO:0000256" key="7">
    <source>
        <dbReference type="PROSITE-ProRule" id="PRU10133"/>
    </source>
</evidence>
<gene>
    <name evidence="10" type="ORF">CISIN_1g030095mg</name>
</gene>
<dbReference type="PROSITE" id="PS00183">
    <property type="entry name" value="UBC_1"/>
    <property type="match status" value="1"/>
</dbReference>
<comment type="function">
    <text evidence="6">Accepts the ubiquitin-like protein NEDD8/RUB1 from the ECR1-AXR1 E1 complex and catalyzes its covalent attachment to other proteins.</text>
</comment>
<dbReference type="Gene3D" id="3.10.110.10">
    <property type="entry name" value="Ubiquitin Conjugating Enzyme"/>
    <property type="match status" value="1"/>
</dbReference>
<evidence type="ECO:0000256" key="1">
    <source>
        <dbReference type="ARBA" id="ARBA00005032"/>
    </source>
</evidence>
<keyword evidence="3 8" id="KW-0547">Nucleotide-binding</keyword>
<protein>
    <recommendedName>
        <fullName evidence="9">UBC core domain-containing protein</fullName>
    </recommendedName>
</protein>
<evidence type="ECO:0000259" key="9">
    <source>
        <dbReference type="PROSITE" id="PS50127"/>
    </source>
</evidence>
<dbReference type="Proteomes" id="UP000027120">
    <property type="component" value="Unassembled WGS sequence"/>
</dbReference>
<sequence>MIKLFKVKEKQRENAENANGKTPVKKQSAGELRLHRGSVIQPPSARFITFPNGKDDLMNFEVSIRPDEGYYVGGTFVFTFQVSPIYPHEAPKVKCKTKVYHPNIDLEGNVCLNILREDWKPVLNINTIIYGLFHLFTQPNYEDPLNHEAAAVLRDNPKLFESNVRRAMAGGYVGQTFFIRCI</sequence>
<dbReference type="FunFam" id="3.10.110.10:FF:000005">
    <property type="entry name" value="NEDD8-conjugating enzyme Ubc12"/>
    <property type="match status" value="1"/>
</dbReference>
<evidence type="ECO:0000256" key="4">
    <source>
        <dbReference type="ARBA" id="ARBA00022786"/>
    </source>
</evidence>
<evidence type="ECO:0000256" key="2">
    <source>
        <dbReference type="ARBA" id="ARBA00022679"/>
    </source>
</evidence>
<dbReference type="InterPro" id="IPR000608">
    <property type="entry name" value="UBC"/>
</dbReference>
<name>A0A067EC36_CITSI</name>
<keyword evidence="4 8" id="KW-0833">Ubl conjugation pathway</keyword>
<dbReference type="SUPFAM" id="SSF54495">
    <property type="entry name" value="UBC-like"/>
    <property type="match status" value="1"/>
</dbReference>
<dbReference type="InterPro" id="IPR016135">
    <property type="entry name" value="UBQ-conjugating_enzyme/RWD"/>
</dbReference>
<comment type="pathway">
    <text evidence="1">Protein modification; protein neddylation.</text>
</comment>
<evidence type="ECO:0000313" key="11">
    <source>
        <dbReference type="Proteomes" id="UP000027120"/>
    </source>
</evidence>
<accession>A0A067EC36</accession>
<evidence type="ECO:0000256" key="5">
    <source>
        <dbReference type="ARBA" id="ARBA00022840"/>
    </source>
</evidence>
<comment type="similarity">
    <text evidence="8">Belongs to the ubiquitin-conjugating enzyme family.</text>
</comment>
<proteinExistence type="inferred from homology"/>
<dbReference type="PANTHER" id="PTHR24068">
    <property type="entry name" value="UBIQUITIN-CONJUGATING ENZYME E2"/>
    <property type="match status" value="1"/>
</dbReference>
<dbReference type="EMBL" id="KK785056">
    <property type="protein sequence ID" value="KDO51460.1"/>
    <property type="molecule type" value="Genomic_DNA"/>
</dbReference>